<evidence type="ECO:0000256" key="1">
    <source>
        <dbReference type="SAM" id="Coils"/>
    </source>
</evidence>
<dbReference type="EMBL" id="CP053980">
    <property type="protein sequence ID" value="QKH26734.1"/>
    <property type="molecule type" value="Genomic_DNA"/>
</dbReference>
<evidence type="ECO:0000313" key="5">
    <source>
        <dbReference type="EMBL" id="QKH26734.1"/>
    </source>
</evidence>
<dbReference type="Proteomes" id="UP000501107">
    <property type="component" value="Chromosome"/>
</dbReference>
<name>A0A0B5NZ46_BACTU</name>
<dbReference type="KEGG" id="btw:BF38_3110"/>
<dbReference type="InterPro" id="IPR052785">
    <property type="entry name" value="Enterotoxin_cmpnt"/>
</dbReference>
<dbReference type="InterPro" id="IPR008414">
    <property type="entry name" value="HBL"/>
</dbReference>
<evidence type="ECO:0000313" key="6">
    <source>
        <dbReference type="Proteomes" id="UP000031876"/>
    </source>
</evidence>
<feature type="chain" id="PRO_5039078413" evidence="3">
    <location>
        <begin position="24"/>
        <end position="359"/>
    </location>
</feature>
<dbReference type="RefSeq" id="WP_001172016.1">
    <property type="nucleotide sequence ID" value="NZ_CP009335.1"/>
</dbReference>
<feature type="transmembrane region" description="Helical" evidence="2">
    <location>
        <begin position="227"/>
        <end position="250"/>
    </location>
</feature>
<accession>A0A0B5NZ46</accession>
<dbReference type="SUPFAM" id="SSF58100">
    <property type="entry name" value="Bacterial hemolysins"/>
    <property type="match status" value="1"/>
</dbReference>
<organism evidence="5 7">
    <name type="scientific">Bacillus thuringiensis</name>
    <dbReference type="NCBI Taxonomy" id="1428"/>
    <lineage>
        <taxon>Bacteria</taxon>
        <taxon>Bacillati</taxon>
        <taxon>Bacillota</taxon>
        <taxon>Bacilli</taxon>
        <taxon>Bacillales</taxon>
        <taxon>Bacillaceae</taxon>
        <taxon>Bacillus</taxon>
        <taxon>Bacillus cereus group</taxon>
    </lineage>
</organism>
<sequence length="359" mass="40085">MQKRFYKKCLLTLMIAGVATSNAFPLHTFAAEQNVKVLQENAKDYSLGPAGFQDVMAQTTSSIFAMDSYAKLIQNQQETDLSKISSINSEFKGNMMQHQRDAKINATYWLDRMKPQIMKTDQNIINYNNTFQAYYNSMLIAIDQKDSVKLKADLEKLYADIVKNQNEVDVLLGDLKAFRDRMAKDTNSFKEDTNQLTSILASTNAGIPALEQQINTYNDSIKKSNDMVIAGGVLCVALITCLAGGPMIAVAKKDIANAEREIANLKDRISGAQAEVAILTDVKNKTINMTETIDAAITALQNISNQWYTVGAKYNNLLQNVKGISPEEFTFIKEDLNTAKDSWKDVKDYTEKLYEGVAK</sequence>
<dbReference type="CDD" id="cd22653">
    <property type="entry name" value="ClyA_HblB-like"/>
    <property type="match status" value="1"/>
</dbReference>
<dbReference type="PANTHER" id="PTHR38443:SF2">
    <property type="entry name" value="NON-HEMOLYTIC ENTEROTOXIN LYTIC COMPONENT L1"/>
    <property type="match status" value="1"/>
</dbReference>
<keyword evidence="3" id="KW-0732">Signal</keyword>
<keyword evidence="2" id="KW-0472">Membrane</keyword>
<evidence type="ECO:0000313" key="4">
    <source>
        <dbReference type="EMBL" id="AJG79246.1"/>
    </source>
</evidence>
<dbReference type="Gene3D" id="1.20.1170.10">
    <property type="match status" value="1"/>
</dbReference>
<protein>
    <submittedName>
        <fullName evidence="4">Hemolytic enterotoxin family protein</fullName>
    </submittedName>
    <submittedName>
        <fullName evidence="5">Non-hemolytic enterotoxin NHE subunit C</fullName>
    </submittedName>
</protein>
<gene>
    <name evidence="5" type="primary">nheC</name>
    <name evidence="4" type="ORF">BF38_3110</name>
    <name evidence="5" type="ORF">FOC89_23220</name>
</gene>
<dbReference type="AlphaFoldDB" id="A0A0B5NZ46"/>
<feature type="coiled-coil region" evidence="1">
    <location>
        <begin position="248"/>
        <end position="282"/>
    </location>
</feature>
<keyword evidence="2" id="KW-1133">Transmembrane helix</keyword>
<dbReference type="GO" id="GO:0016020">
    <property type="term" value="C:membrane"/>
    <property type="evidence" value="ECO:0007669"/>
    <property type="project" value="InterPro"/>
</dbReference>
<reference evidence="4 6" key="1">
    <citation type="journal article" date="2015" name="Genome Announc.">
        <title>Complete genome sequences for 35 biothreat assay-relevant bacillus species.</title>
        <authorList>
            <person name="Johnson S.L."/>
            <person name="Daligault H.E."/>
            <person name="Davenport K.W."/>
            <person name="Jaissle J."/>
            <person name="Frey K.G."/>
            <person name="Ladner J.T."/>
            <person name="Broomall S.M."/>
            <person name="Bishop-Lilly K.A."/>
            <person name="Bruce D.C."/>
            <person name="Gibbons H.S."/>
            <person name="Coyne S.R."/>
            <person name="Lo C.C."/>
            <person name="Meincke L."/>
            <person name="Munk A.C."/>
            <person name="Koroleva G.I."/>
            <person name="Rosenzweig C.N."/>
            <person name="Palacios G.F."/>
            <person name="Redden C.L."/>
            <person name="Minogue T.D."/>
            <person name="Chain P.S."/>
        </authorList>
    </citation>
    <scope>NUCLEOTIDE SEQUENCE [LARGE SCALE GENOMIC DNA]</scope>
    <source>
        <strain evidence="4 6">HD1011</strain>
    </source>
</reference>
<evidence type="ECO:0000256" key="2">
    <source>
        <dbReference type="SAM" id="Phobius"/>
    </source>
</evidence>
<dbReference type="PANTHER" id="PTHR38443">
    <property type="match status" value="1"/>
</dbReference>
<reference evidence="5 7" key="2">
    <citation type="submission" date="2020-05" db="EMBL/GenBank/DDBJ databases">
        <title>FDA dAtabase for Regulatory Grade micrObial Sequences (FDA-ARGOS): Supporting development and validation of Infectious Disease Dx tests.</title>
        <authorList>
            <person name="Nelson B."/>
            <person name="Plummer A."/>
            <person name="Tallon L."/>
            <person name="Sadzewicz L."/>
            <person name="Zhao X."/>
            <person name="Vavikolanu K."/>
            <person name="Mehta A."/>
            <person name="Aluvathingal J."/>
            <person name="Nadendla S."/>
            <person name="Myers T."/>
            <person name="Yan Y."/>
            <person name="Sichtig H."/>
        </authorList>
    </citation>
    <scope>NUCLEOTIDE SEQUENCE [LARGE SCALE GENOMIC DNA]</scope>
    <source>
        <strain evidence="5 7">FDAARGOS_795</strain>
    </source>
</reference>
<evidence type="ECO:0000256" key="3">
    <source>
        <dbReference type="SAM" id="SignalP"/>
    </source>
</evidence>
<dbReference type="Pfam" id="PF05791">
    <property type="entry name" value="Bacillus_HBL"/>
    <property type="match status" value="1"/>
</dbReference>
<dbReference type="EMBL" id="CP009335">
    <property type="protein sequence ID" value="AJG79246.1"/>
    <property type="molecule type" value="Genomic_DNA"/>
</dbReference>
<dbReference type="Proteomes" id="UP000031876">
    <property type="component" value="Chromosome"/>
</dbReference>
<keyword evidence="1" id="KW-0175">Coiled coil</keyword>
<proteinExistence type="predicted"/>
<evidence type="ECO:0000313" key="7">
    <source>
        <dbReference type="Proteomes" id="UP000501107"/>
    </source>
</evidence>
<keyword evidence="2" id="KW-0812">Transmembrane</keyword>
<feature type="signal peptide" evidence="3">
    <location>
        <begin position="1"/>
        <end position="23"/>
    </location>
</feature>